<protein>
    <submittedName>
        <fullName evidence="5">Glycosyltransferase involved in cell wall biosynthesis</fullName>
    </submittedName>
</protein>
<dbReference type="Proteomes" id="UP001646157">
    <property type="component" value="Unassembled WGS sequence"/>
</dbReference>
<keyword evidence="1" id="KW-0328">Glycosyltransferase</keyword>
<dbReference type="PANTHER" id="PTHR12526">
    <property type="entry name" value="GLYCOSYLTRANSFERASE"/>
    <property type="match status" value="1"/>
</dbReference>
<sequence length="376" mass="43211">MKKKVCVITSVHQAYDGRIYHKQCKSLVKHGYEVILIAPTPENITIAREDNINLITINKPNSEWKRFLKTLTVIKLALNTKADLFHFHDPELIPAGTLIRLISRKPVIFDVHEHYPNAIMSKRYLKTWLKIPIRWVYEIIEKVCLPVMSGIVYTTKEIGARYKKYKSVKIENYPLKGMFTQTRKDCIAPKKLLYLGGITAIRGIEELIHAMEVVVKNEPETTTLTFVGAFESKAFETKIKNLISELDLENHILFKGKVPYEDIEKYLSTSSIGIIPYLPVPNHLVCLPNKLFEYMASGVAVVASDFDHYGEVVNQSNSGITVDPSNPLSIAHGLLSLMRDPEKVRSFSSNGQYWFNEKYNWEIEEKKLINFYQNFI</sequence>
<dbReference type="Pfam" id="PF00534">
    <property type="entry name" value="Glycos_transf_1"/>
    <property type="match status" value="1"/>
</dbReference>
<evidence type="ECO:0000256" key="1">
    <source>
        <dbReference type="ARBA" id="ARBA00022676"/>
    </source>
</evidence>
<evidence type="ECO:0000256" key="2">
    <source>
        <dbReference type="ARBA" id="ARBA00022679"/>
    </source>
</evidence>
<accession>A0ABS2ND35</accession>
<feature type="domain" description="Glycosyltransferase subfamily 4-like N-terminal" evidence="4">
    <location>
        <begin position="22"/>
        <end position="165"/>
    </location>
</feature>
<dbReference type="PANTHER" id="PTHR12526:SF629">
    <property type="entry name" value="TEICHURONIC ACID BIOSYNTHESIS GLYCOSYLTRANSFERASE TUAH-RELATED"/>
    <property type="match status" value="1"/>
</dbReference>
<dbReference type="InterPro" id="IPR028098">
    <property type="entry name" value="Glyco_trans_4-like_N"/>
</dbReference>
<evidence type="ECO:0000259" key="4">
    <source>
        <dbReference type="Pfam" id="PF13439"/>
    </source>
</evidence>
<evidence type="ECO:0000259" key="3">
    <source>
        <dbReference type="Pfam" id="PF00534"/>
    </source>
</evidence>
<feature type="domain" description="Glycosyl transferase family 1" evidence="3">
    <location>
        <begin position="189"/>
        <end position="352"/>
    </location>
</feature>
<organism evidence="5 6">
    <name type="scientific">Rossellomorea pakistanensis</name>
    <dbReference type="NCBI Taxonomy" id="992288"/>
    <lineage>
        <taxon>Bacteria</taxon>
        <taxon>Bacillati</taxon>
        <taxon>Bacillota</taxon>
        <taxon>Bacilli</taxon>
        <taxon>Bacillales</taxon>
        <taxon>Bacillaceae</taxon>
        <taxon>Rossellomorea</taxon>
    </lineage>
</organism>
<dbReference type="Gene3D" id="3.40.50.2000">
    <property type="entry name" value="Glycogen Phosphorylase B"/>
    <property type="match status" value="2"/>
</dbReference>
<proteinExistence type="predicted"/>
<evidence type="ECO:0000313" key="5">
    <source>
        <dbReference type="EMBL" id="MBM7585770.1"/>
    </source>
</evidence>
<keyword evidence="2" id="KW-0808">Transferase</keyword>
<dbReference type="SUPFAM" id="SSF53756">
    <property type="entry name" value="UDP-Glycosyltransferase/glycogen phosphorylase"/>
    <property type="match status" value="1"/>
</dbReference>
<dbReference type="RefSeq" id="WP_205172393.1">
    <property type="nucleotide sequence ID" value="NZ_JAFBDZ010000002.1"/>
</dbReference>
<dbReference type="Pfam" id="PF13439">
    <property type="entry name" value="Glyco_transf_4"/>
    <property type="match status" value="1"/>
</dbReference>
<dbReference type="InterPro" id="IPR001296">
    <property type="entry name" value="Glyco_trans_1"/>
</dbReference>
<keyword evidence="6" id="KW-1185">Reference proteome</keyword>
<dbReference type="EMBL" id="JAFBDZ010000002">
    <property type="protein sequence ID" value="MBM7585770.1"/>
    <property type="molecule type" value="Genomic_DNA"/>
</dbReference>
<gene>
    <name evidence="5" type="ORF">JOC86_002312</name>
</gene>
<dbReference type="CDD" id="cd03794">
    <property type="entry name" value="GT4_WbuB-like"/>
    <property type="match status" value="1"/>
</dbReference>
<comment type="caution">
    <text evidence="5">The sequence shown here is derived from an EMBL/GenBank/DDBJ whole genome shotgun (WGS) entry which is preliminary data.</text>
</comment>
<evidence type="ECO:0000313" key="6">
    <source>
        <dbReference type="Proteomes" id="UP001646157"/>
    </source>
</evidence>
<name>A0ABS2ND35_9BACI</name>
<reference evidence="5 6" key="1">
    <citation type="submission" date="2021-01" db="EMBL/GenBank/DDBJ databases">
        <title>Genomic Encyclopedia of Type Strains, Phase IV (KMG-IV): sequencing the most valuable type-strain genomes for metagenomic binning, comparative biology and taxonomic classification.</title>
        <authorList>
            <person name="Goeker M."/>
        </authorList>
    </citation>
    <scope>NUCLEOTIDE SEQUENCE [LARGE SCALE GENOMIC DNA]</scope>
    <source>
        <strain evidence="5 6">DSM 24834</strain>
    </source>
</reference>